<accession>A0A1G5KQW4</accession>
<dbReference type="InterPro" id="IPR010067">
    <property type="entry name" value="ABC_SsuA_sub-bd"/>
</dbReference>
<dbReference type="NCBIfam" id="TIGR01728">
    <property type="entry name" value="SsuA_fam"/>
    <property type="match status" value="1"/>
</dbReference>
<name>A0A1G5KQW4_9GAMM</name>
<evidence type="ECO:0000256" key="3">
    <source>
        <dbReference type="ARBA" id="ARBA00022448"/>
    </source>
</evidence>
<organism evidence="7 8">
    <name type="scientific">Serratia nematodiphila</name>
    <dbReference type="NCBI Taxonomy" id="458197"/>
    <lineage>
        <taxon>Bacteria</taxon>
        <taxon>Pseudomonadati</taxon>
        <taxon>Pseudomonadota</taxon>
        <taxon>Gammaproteobacteria</taxon>
        <taxon>Enterobacterales</taxon>
        <taxon>Yersiniaceae</taxon>
        <taxon>Serratia</taxon>
    </lineage>
</organism>
<dbReference type="PANTHER" id="PTHR30024">
    <property type="entry name" value="ALIPHATIC SULFONATES-BINDING PROTEIN-RELATED"/>
    <property type="match status" value="1"/>
</dbReference>
<dbReference type="InterPro" id="IPR015168">
    <property type="entry name" value="SsuA/THI5"/>
</dbReference>
<evidence type="ECO:0000313" key="8">
    <source>
        <dbReference type="Proteomes" id="UP000183031"/>
    </source>
</evidence>
<feature type="domain" description="Solute-binding protein family 3/N-terminal" evidence="6">
    <location>
        <begin position="29"/>
        <end position="245"/>
    </location>
</feature>
<comment type="subcellular location">
    <subcellularLocation>
        <location evidence="1">Periplasm</location>
    </subcellularLocation>
</comment>
<evidence type="ECO:0000259" key="6">
    <source>
        <dbReference type="SMART" id="SM00062"/>
    </source>
</evidence>
<keyword evidence="8" id="KW-1185">Reference proteome</keyword>
<dbReference type="RefSeq" id="WP_033632992.1">
    <property type="nucleotide sequence ID" value="NZ_CBCSIN010000010.1"/>
</dbReference>
<dbReference type="SUPFAM" id="SSF53850">
    <property type="entry name" value="Periplasmic binding protein-like II"/>
    <property type="match status" value="1"/>
</dbReference>
<evidence type="ECO:0000256" key="5">
    <source>
        <dbReference type="SAM" id="SignalP"/>
    </source>
</evidence>
<dbReference type="Gene3D" id="3.40.190.10">
    <property type="entry name" value="Periplasmic binding protein-like II"/>
    <property type="match status" value="2"/>
</dbReference>
<keyword evidence="3" id="KW-0813">Transport</keyword>
<gene>
    <name evidence="7" type="ORF">SAMN02927935_03572</name>
</gene>
<protein>
    <submittedName>
        <fullName evidence="7">Sulfonate transport system substrate-binding protein</fullName>
    </submittedName>
</protein>
<dbReference type="Pfam" id="PF09084">
    <property type="entry name" value="NMT1"/>
    <property type="match status" value="1"/>
</dbReference>
<feature type="chain" id="PRO_5046489695" evidence="5">
    <location>
        <begin position="24"/>
        <end position="318"/>
    </location>
</feature>
<proteinExistence type="inferred from homology"/>
<dbReference type="EMBL" id="FMUT01000010">
    <property type="protein sequence ID" value="SCZ02744.1"/>
    <property type="molecule type" value="Genomic_DNA"/>
</dbReference>
<dbReference type="NCBIfam" id="NF008588">
    <property type="entry name" value="PRK11553.1"/>
    <property type="match status" value="1"/>
</dbReference>
<dbReference type="SMART" id="SM00062">
    <property type="entry name" value="PBPb"/>
    <property type="match status" value="1"/>
</dbReference>
<evidence type="ECO:0000313" key="7">
    <source>
        <dbReference type="EMBL" id="SCZ02744.1"/>
    </source>
</evidence>
<evidence type="ECO:0000256" key="1">
    <source>
        <dbReference type="ARBA" id="ARBA00004418"/>
    </source>
</evidence>
<keyword evidence="4 5" id="KW-0732">Signal</keyword>
<dbReference type="InterPro" id="IPR001638">
    <property type="entry name" value="Solute-binding_3/MltF_N"/>
</dbReference>
<feature type="signal peptide" evidence="5">
    <location>
        <begin position="1"/>
        <end position="23"/>
    </location>
</feature>
<sequence length="318" mass="34767">MRKLTTPLIAALLLGLFSLPAGAQEKPQQITIGYQKANIFALLKYRGTLEKALEPQGVKVRWIEFPAGPQMLEGLNVGSIDLAATGDAPPAFAQAAKADLVYLAHSPPSPKTEAIVVPQDSPIRSVADLKGKRVALNKGSDVNYLLVSALEQASLSYKDITPVYLPPSDARAAFQRGSVDAWVIWDPYYAEVETRANARLLKDAEGLVPHYTFYLASRRFAETYPDSAKQVIQQFGALSDWANEHPQEAAAILAQSTGLDQAIWARAIARMPFGSQRMSPEVFRQQQQLADKFTAIGLLPVKVDVNAARWSEDKPEAP</sequence>
<dbReference type="CDD" id="cd13557">
    <property type="entry name" value="PBP2_SsuA"/>
    <property type="match status" value="1"/>
</dbReference>
<comment type="similarity">
    <text evidence="2">Belongs to the bacterial solute-binding protein SsuA/TauA family.</text>
</comment>
<evidence type="ECO:0000256" key="2">
    <source>
        <dbReference type="ARBA" id="ARBA00010742"/>
    </source>
</evidence>
<evidence type="ECO:0000256" key="4">
    <source>
        <dbReference type="ARBA" id="ARBA00022729"/>
    </source>
</evidence>
<dbReference type="PANTHER" id="PTHR30024:SF42">
    <property type="entry name" value="ALIPHATIC SULFONATES-BINDING PROTEIN-RELATED"/>
    <property type="match status" value="1"/>
</dbReference>
<dbReference type="Proteomes" id="UP000183031">
    <property type="component" value="Unassembled WGS sequence"/>
</dbReference>
<reference evidence="7 8" key="1">
    <citation type="submission" date="2016-10" db="EMBL/GenBank/DDBJ databases">
        <authorList>
            <person name="Varghese N."/>
            <person name="Submissions S."/>
        </authorList>
    </citation>
    <scope>NUCLEOTIDE SEQUENCE [LARGE SCALE GENOMIC DNA]</scope>
    <source>
        <strain evidence="7 8">CGMCC 1.6853</strain>
    </source>
</reference>
<comment type="caution">
    <text evidence="7">The sequence shown here is derived from an EMBL/GenBank/DDBJ whole genome shotgun (WGS) entry which is preliminary data.</text>
</comment>